<gene>
    <name evidence="1" type="ORF">Hyperionvirus34_3</name>
</gene>
<protein>
    <submittedName>
        <fullName evidence="1">Uncharacterized protein</fullName>
    </submittedName>
</protein>
<proteinExistence type="predicted"/>
<evidence type="ECO:0000313" key="1">
    <source>
        <dbReference type="EMBL" id="AYV84679.1"/>
    </source>
</evidence>
<accession>A0A3G5AH02</accession>
<dbReference type="EMBL" id="MK072416">
    <property type="protein sequence ID" value="AYV84679.1"/>
    <property type="molecule type" value="Genomic_DNA"/>
</dbReference>
<sequence length="192" mass="21868">MAQPAESKSRYALILVSKLFDAKILLDIVEPVGKVKKVLTSEGIECCYTFVEFMERVNVAAIDRTDKNIINIKSCSPEEWEYLSEPSFALDFAKWRYGSAAYESALNNFVLVPVPEDDFKLDRYGTPDIRCSLCTKIANDNAAYYILDKQREYILCSASENCIDKLLSLFEKHRIIIPKTKITEHIVAIVKP</sequence>
<organism evidence="1">
    <name type="scientific">Hyperionvirus sp</name>
    <dbReference type="NCBI Taxonomy" id="2487770"/>
    <lineage>
        <taxon>Viruses</taxon>
        <taxon>Varidnaviria</taxon>
        <taxon>Bamfordvirae</taxon>
        <taxon>Nucleocytoviricota</taxon>
        <taxon>Megaviricetes</taxon>
        <taxon>Imitervirales</taxon>
        <taxon>Mimiviridae</taxon>
        <taxon>Klosneuvirinae</taxon>
    </lineage>
</organism>
<reference evidence="1" key="1">
    <citation type="submission" date="2018-10" db="EMBL/GenBank/DDBJ databases">
        <title>Hidden diversity of soil giant viruses.</title>
        <authorList>
            <person name="Schulz F."/>
            <person name="Alteio L."/>
            <person name="Goudeau D."/>
            <person name="Ryan E.M."/>
            <person name="Malmstrom R.R."/>
            <person name="Blanchard J."/>
            <person name="Woyke T."/>
        </authorList>
    </citation>
    <scope>NUCLEOTIDE SEQUENCE</scope>
    <source>
        <strain evidence="1">HYV1</strain>
    </source>
</reference>
<name>A0A3G5AH02_9VIRU</name>